<evidence type="ECO:0000313" key="2">
    <source>
        <dbReference type="EMBL" id="OQD61074.1"/>
    </source>
</evidence>
<name>A0A1V6N8S1_PENPO</name>
<proteinExistence type="predicted"/>
<dbReference type="OrthoDB" id="10066232at2759"/>
<keyword evidence="3" id="KW-1185">Reference proteome</keyword>
<evidence type="ECO:0000313" key="3">
    <source>
        <dbReference type="Proteomes" id="UP000191408"/>
    </source>
</evidence>
<protein>
    <submittedName>
        <fullName evidence="2">Uncharacterized protein</fullName>
    </submittedName>
</protein>
<gene>
    <name evidence="2" type="ORF">PENPOL_c018G03682</name>
</gene>
<dbReference type="EMBL" id="MDYM01000018">
    <property type="protein sequence ID" value="OQD61074.1"/>
    <property type="molecule type" value="Genomic_DNA"/>
</dbReference>
<feature type="region of interest" description="Disordered" evidence="1">
    <location>
        <begin position="90"/>
        <end position="111"/>
    </location>
</feature>
<reference evidence="3" key="1">
    <citation type="journal article" date="2017" name="Nat. Microbiol.">
        <title>Global analysis of biosynthetic gene clusters reveals vast potential of secondary metabolite production in Penicillium species.</title>
        <authorList>
            <person name="Nielsen J.C."/>
            <person name="Grijseels S."/>
            <person name="Prigent S."/>
            <person name="Ji B."/>
            <person name="Dainat J."/>
            <person name="Nielsen K.F."/>
            <person name="Frisvad J.C."/>
            <person name="Workman M."/>
            <person name="Nielsen J."/>
        </authorList>
    </citation>
    <scope>NUCLEOTIDE SEQUENCE [LARGE SCALE GENOMIC DNA]</scope>
    <source>
        <strain evidence="3">IBT 4502</strain>
    </source>
</reference>
<dbReference type="AlphaFoldDB" id="A0A1V6N8S1"/>
<comment type="caution">
    <text evidence="2">The sequence shown here is derived from an EMBL/GenBank/DDBJ whole genome shotgun (WGS) entry which is preliminary data.</text>
</comment>
<sequence length="222" mass="25010">MEPLPSNYAHLDAAANQLAHILREAGISHVFLGGYAAGLLGSRRITKDINIVTERPAGHVLNGVPEFSWSREEKCWKYGDGDIEVNITTSMPDSSPGKFPSPRAAGRHTVSPRDLPKRSIYAKIDILHPSVLVLTKLKAWYAAEVSQEPSLQLRTRAHFVDIMASLQWLSDEHERINLEGYPWVPKQELLHLLCRLYQMHHQARPYLAATLSLKDMRDVLCS</sequence>
<organism evidence="2 3">
    <name type="scientific">Penicillium polonicum</name>
    <dbReference type="NCBI Taxonomy" id="60169"/>
    <lineage>
        <taxon>Eukaryota</taxon>
        <taxon>Fungi</taxon>
        <taxon>Dikarya</taxon>
        <taxon>Ascomycota</taxon>
        <taxon>Pezizomycotina</taxon>
        <taxon>Eurotiomycetes</taxon>
        <taxon>Eurotiomycetidae</taxon>
        <taxon>Eurotiales</taxon>
        <taxon>Aspergillaceae</taxon>
        <taxon>Penicillium</taxon>
    </lineage>
</organism>
<dbReference type="Proteomes" id="UP000191408">
    <property type="component" value="Unassembled WGS sequence"/>
</dbReference>
<accession>A0A1V6N8S1</accession>
<dbReference type="STRING" id="60169.A0A1V6N8S1"/>
<evidence type="ECO:0000256" key="1">
    <source>
        <dbReference type="SAM" id="MobiDB-lite"/>
    </source>
</evidence>